<evidence type="ECO:0000313" key="10">
    <source>
        <dbReference type="Proteomes" id="UP000277580"/>
    </source>
</evidence>
<dbReference type="EMBL" id="ML119114">
    <property type="protein sequence ID" value="RPB15216.1"/>
    <property type="molecule type" value="Genomic_DNA"/>
</dbReference>
<sequence length="270" mass="28507">MKHLSTLVLAALSGYFQLALGADATFYACYSNQGSLVVKGEDDFQSRGACRVTCVDDAKAAGGPGYSVQAMTNETICLCSQTLPNDIYKVDDSDCKQSCPGYKTETCGTRLGTYFSVYLTGLEDGTPDEDPAPSSSSSSATSTSTESASSTSSTAAASTTAAPVTSPSATATSEPSNSVNTAGVAAGVVVGVFVVAAIGFGAFFLMKKRRRERVEEEYRKSAAAREFARKPEQDHRLDPVMIQRRDSVGSIADNQDYSRRILKVTNPDGN</sequence>
<dbReference type="Proteomes" id="UP000277580">
    <property type="component" value="Unassembled WGS sequence"/>
</dbReference>
<dbReference type="InterPro" id="IPR002889">
    <property type="entry name" value="WSC_carb-bd"/>
</dbReference>
<keyword evidence="2 6" id="KW-0812">Transmembrane</keyword>
<keyword evidence="4 6" id="KW-0472">Membrane</keyword>
<gene>
    <name evidence="9" type="ORF">P167DRAFT_19565</name>
</gene>
<dbReference type="GO" id="GO:0071944">
    <property type="term" value="C:cell periphery"/>
    <property type="evidence" value="ECO:0007669"/>
    <property type="project" value="UniProtKB-ARBA"/>
</dbReference>
<feature type="domain" description="WSC" evidence="8">
    <location>
        <begin position="23"/>
        <end position="121"/>
    </location>
</feature>
<protein>
    <recommendedName>
        <fullName evidence="8">WSC domain-containing protein</fullName>
    </recommendedName>
</protein>
<evidence type="ECO:0000256" key="6">
    <source>
        <dbReference type="SAM" id="Phobius"/>
    </source>
</evidence>
<name>A0A3N4KXG6_9PEZI</name>
<evidence type="ECO:0000259" key="8">
    <source>
        <dbReference type="PROSITE" id="PS51212"/>
    </source>
</evidence>
<organism evidence="9 10">
    <name type="scientific">Morchella conica CCBAS932</name>
    <dbReference type="NCBI Taxonomy" id="1392247"/>
    <lineage>
        <taxon>Eukaryota</taxon>
        <taxon>Fungi</taxon>
        <taxon>Dikarya</taxon>
        <taxon>Ascomycota</taxon>
        <taxon>Pezizomycotina</taxon>
        <taxon>Pezizomycetes</taxon>
        <taxon>Pezizales</taxon>
        <taxon>Morchellaceae</taxon>
        <taxon>Morchella</taxon>
    </lineage>
</organism>
<dbReference type="AlphaFoldDB" id="A0A3N4KXG6"/>
<proteinExistence type="predicted"/>
<keyword evidence="7" id="KW-0732">Signal</keyword>
<evidence type="ECO:0000256" key="4">
    <source>
        <dbReference type="ARBA" id="ARBA00023136"/>
    </source>
</evidence>
<evidence type="ECO:0000256" key="1">
    <source>
        <dbReference type="ARBA" id="ARBA00004167"/>
    </source>
</evidence>
<evidence type="ECO:0000256" key="7">
    <source>
        <dbReference type="SAM" id="SignalP"/>
    </source>
</evidence>
<feature type="region of interest" description="Disordered" evidence="5">
    <location>
        <begin position="125"/>
        <end position="178"/>
    </location>
</feature>
<dbReference type="Pfam" id="PF01822">
    <property type="entry name" value="WSC"/>
    <property type="match status" value="1"/>
</dbReference>
<dbReference type="PROSITE" id="PS51212">
    <property type="entry name" value="WSC"/>
    <property type="match status" value="1"/>
</dbReference>
<evidence type="ECO:0000256" key="2">
    <source>
        <dbReference type="ARBA" id="ARBA00022692"/>
    </source>
</evidence>
<reference evidence="9 10" key="1">
    <citation type="journal article" date="2018" name="Nat. Ecol. Evol.">
        <title>Pezizomycetes genomes reveal the molecular basis of ectomycorrhizal truffle lifestyle.</title>
        <authorList>
            <person name="Murat C."/>
            <person name="Payen T."/>
            <person name="Noel B."/>
            <person name="Kuo A."/>
            <person name="Morin E."/>
            <person name="Chen J."/>
            <person name="Kohler A."/>
            <person name="Krizsan K."/>
            <person name="Balestrini R."/>
            <person name="Da Silva C."/>
            <person name="Montanini B."/>
            <person name="Hainaut M."/>
            <person name="Levati E."/>
            <person name="Barry K.W."/>
            <person name="Belfiori B."/>
            <person name="Cichocki N."/>
            <person name="Clum A."/>
            <person name="Dockter R.B."/>
            <person name="Fauchery L."/>
            <person name="Guy J."/>
            <person name="Iotti M."/>
            <person name="Le Tacon F."/>
            <person name="Lindquist E.A."/>
            <person name="Lipzen A."/>
            <person name="Malagnac F."/>
            <person name="Mello A."/>
            <person name="Molinier V."/>
            <person name="Miyauchi S."/>
            <person name="Poulain J."/>
            <person name="Riccioni C."/>
            <person name="Rubini A."/>
            <person name="Sitrit Y."/>
            <person name="Splivallo R."/>
            <person name="Traeger S."/>
            <person name="Wang M."/>
            <person name="Zifcakova L."/>
            <person name="Wipf D."/>
            <person name="Zambonelli A."/>
            <person name="Paolocci F."/>
            <person name="Nowrousian M."/>
            <person name="Ottonello S."/>
            <person name="Baldrian P."/>
            <person name="Spatafora J.W."/>
            <person name="Henrissat B."/>
            <person name="Nagy L.G."/>
            <person name="Aury J.M."/>
            <person name="Wincker P."/>
            <person name="Grigoriev I.V."/>
            <person name="Bonfante P."/>
            <person name="Martin F.M."/>
        </authorList>
    </citation>
    <scope>NUCLEOTIDE SEQUENCE [LARGE SCALE GENOMIC DNA]</scope>
    <source>
        <strain evidence="9 10">CCBAS932</strain>
    </source>
</reference>
<dbReference type="InParanoid" id="A0A3N4KXG6"/>
<evidence type="ECO:0000256" key="3">
    <source>
        <dbReference type="ARBA" id="ARBA00022989"/>
    </source>
</evidence>
<keyword evidence="10" id="KW-1185">Reference proteome</keyword>
<evidence type="ECO:0000313" key="9">
    <source>
        <dbReference type="EMBL" id="RPB15216.1"/>
    </source>
</evidence>
<feature type="signal peptide" evidence="7">
    <location>
        <begin position="1"/>
        <end position="21"/>
    </location>
</feature>
<dbReference type="SMART" id="SM00321">
    <property type="entry name" value="WSC"/>
    <property type="match status" value="1"/>
</dbReference>
<feature type="transmembrane region" description="Helical" evidence="6">
    <location>
        <begin position="182"/>
        <end position="205"/>
    </location>
</feature>
<feature type="compositionally biased region" description="Low complexity" evidence="5">
    <location>
        <begin position="132"/>
        <end position="178"/>
    </location>
</feature>
<dbReference type="PANTHER" id="PTHR15549:SF26">
    <property type="entry name" value="AXIAL BUDDING PATTERN PROTEIN 2-RELATED"/>
    <property type="match status" value="1"/>
</dbReference>
<keyword evidence="3 6" id="KW-1133">Transmembrane helix</keyword>
<dbReference type="OrthoDB" id="2019572at2759"/>
<dbReference type="PANTHER" id="PTHR15549">
    <property type="entry name" value="PAIRED IMMUNOGLOBULIN-LIKE TYPE 2 RECEPTOR"/>
    <property type="match status" value="1"/>
</dbReference>
<evidence type="ECO:0000256" key="5">
    <source>
        <dbReference type="SAM" id="MobiDB-lite"/>
    </source>
</evidence>
<dbReference type="STRING" id="1392247.A0A3N4KXG6"/>
<dbReference type="GO" id="GO:0016020">
    <property type="term" value="C:membrane"/>
    <property type="evidence" value="ECO:0007669"/>
    <property type="project" value="UniProtKB-SubCell"/>
</dbReference>
<comment type="subcellular location">
    <subcellularLocation>
        <location evidence="1">Membrane</location>
        <topology evidence="1">Single-pass membrane protein</topology>
    </subcellularLocation>
</comment>
<feature type="chain" id="PRO_5018300497" description="WSC domain-containing protein" evidence="7">
    <location>
        <begin position="22"/>
        <end position="270"/>
    </location>
</feature>
<accession>A0A3N4KXG6</accession>
<dbReference type="InterPro" id="IPR051694">
    <property type="entry name" value="Immunoregulatory_rcpt-like"/>
</dbReference>